<dbReference type="Gene3D" id="1.25.40.20">
    <property type="entry name" value="Ankyrin repeat-containing domain"/>
    <property type="match status" value="1"/>
</dbReference>
<dbReference type="Proteomes" id="UP000054877">
    <property type="component" value="Unassembled WGS sequence"/>
</dbReference>
<reference evidence="1 2" key="1">
    <citation type="submission" date="2015-11" db="EMBL/GenBank/DDBJ databases">
        <title>Genomic analysis of 38 Legionella species identifies large and diverse effector repertoires.</title>
        <authorList>
            <person name="Burstein D."/>
            <person name="Amaro F."/>
            <person name="Zusman T."/>
            <person name="Lifshitz Z."/>
            <person name="Cohen O."/>
            <person name="Gilbert J.A."/>
            <person name="Pupko T."/>
            <person name="Shuman H.A."/>
            <person name="Segal G."/>
        </authorList>
    </citation>
    <scope>NUCLEOTIDE SEQUENCE [LARGE SCALE GENOMIC DNA]</scope>
    <source>
        <strain evidence="1 2">Mt.St.Helens-9</strain>
    </source>
</reference>
<gene>
    <name evidence="1" type="ORF">Lspi_2089</name>
</gene>
<protein>
    <submittedName>
        <fullName evidence="1">Uncharacterized protein</fullName>
    </submittedName>
</protein>
<dbReference type="SUPFAM" id="SSF140860">
    <property type="entry name" value="Pseudo ankyrin repeat-like"/>
    <property type="match status" value="1"/>
</dbReference>
<dbReference type="InterPro" id="IPR036770">
    <property type="entry name" value="Ankyrin_rpt-contain_sf"/>
</dbReference>
<dbReference type="OrthoDB" id="5631262at2"/>
<proteinExistence type="predicted"/>
<name>A0A0W0Z032_LEGSP</name>
<evidence type="ECO:0000313" key="2">
    <source>
        <dbReference type="Proteomes" id="UP000054877"/>
    </source>
</evidence>
<sequence length="822" mass="93072">MSDIIVNIDENQGGFGDILFASKLIDEIKKNLLKEGKLVGNVYLTSFGQNNTFLRAMRNSGIDLEFGFNFIPTGQLNKLIESGDINPAVIIEAPTPSFGTVKCPSDQVQILSAREYSYGPYETVKLGNSYNHAESGKKEEYEVALTQDEKKRLSSYKTTEKKAVVRTGLIEELNEQGILLTSELVDLARLEQTGNQKKLTEQKEFFLQALPKKIRHTILQDQQNLSEYEENTELTFGYSHKSNRDFLHIHSGYIQSSEKNQDVFIASGQNSETLKEHLEEVIETLKEQGFSKIVYVDYDNDQEETLYDNEQPGKVYRLIHSKGIPHPQVVALNAISGPLTLASGDQSFGEAISSNKMLCYETYPHKLLLYSSYKERAEGLTEETGHALQQMSLLPDTGVKSQRREAQSLHALGVTLRTNPAIRQDITGINSSIAHNNSLAAHFINHIKPELPPISNPVDLAIIENRFESDMLPSVQYPQQLFLAIRYGNESAVKAMLKANPDALTAKDSLNNSAFIIAAQHNQYSMLKMLITAADKQDMEFSKINSPNQQFTMCHYLSPIIQNNPGIIADIFGSYQKDVAARLAIIHPKPIQKAPVQPVSVSNVGMFAQKKPEPVSAWEELEKSLQTFEDETLVMSALVVAREYLKAQQPRFESQYELVCRDCENDLELPANWVYSHVEEFQQMIGTVREHIEKTPELRQAIGTDWLPEPPPFLSERISETIFNDILQMEEEEEMKQALKPYAIVLREAFKDHPEEYGSYDEIVDMCEQELNVEKDWVTQHKSEFQEMVKIVQEGLASKQKLTPYNLDRVDQLQSGPQVTYD</sequence>
<organism evidence="1 2">
    <name type="scientific">Legionella spiritensis</name>
    <dbReference type="NCBI Taxonomy" id="452"/>
    <lineage>
        <taxon>Bacteria</taxon>
        <taxon>Pseudomonadati</taxon>
        <taxon>Pseudomonadota</taxon>
        <taxon>Gammaproteobacteria</taxon>
        <taxon>Legionellales</taxon>
        <taxon>Legionellaceae</taxon>
        <taxon>Legionella</taxon>
    </lineage>
</organism>
<comment type="caution">
    <text evidence="1">The sequence shown here is derived from an EMBL/GenBank/DDBJ whole genome shotgun (WGS) entry which is preliminary data.</text>
</comment>
<dbReference type="EMBL" id="LNYX01000030">
    <property type="protein sequence ID" value="KTD62239.1"/>
    <property type="molecule type" value="Genomic_DNA"/>
</dbReference>
<dbReference type="STRING" id="452.Lspi_2089"/>
<evidence type="ECO:0000313" key="1">
    <source>
        <dbReference type="EMBL" id="KTD62239.1"/>
    </source>
</evidence>
<dbReference type="RefSeq" id="WP_058483999.1">
    <property type="nucleotide sequence ID" value="NZ_CAAAII010000004.1"/>
</dbReference>
<keyword evidence="2" id="KW-1185">Reference proteome</keyword>
<dbReference type="PATRIC" id="fig|452.5.peg.2298"/>
<dbReference type="AlphaFoldDB" id="A0A0W0Z032"/>
<accession>A0A0W0Z032</accession>